<feature type="domain" description="C2H2-type" evidence="3">
    <location>
        <begin position="406"/>
        <end position="433"/>
    </location>
</feature>
<evidence type="ECO:0000313" key="6">
    <source>
        <dbReference type="WBParaSite" id="TCLT_0000570501-mRNA-1"/>
    </source>
</evidence>
<keyword evidence="5" id="KW-1185">Reference proteome</keyword>
<dbReference type="SUPFAM" id="SSF57667">
    <property type="entry name" value="beta-beta-alpha zinc fingers"/>
    <property type="match status" value="1"/>
</dbReference>
<evidence type="ECO:0000313" key="5">
    <source>
        <dbReference type="Proteomes" id="UP000276776"/>
    </source>
</evidence>
<keyword evidence="1" id="KW-0862">Zinc</keyword>
<feature type="region of interest" description="Disordered" evidence="2">
    <location>
        <begin position="349"/>
        <end position="370"/>
    </location>
</feature>
<proteinExistence type="predicted"/>
<reference evidence="4 5" key="2">
    <citation type="submission" date="2018-11" db="EMBL/GenBank/DDBJ databases">
        <authorList>
            <consortium name="Pathogen Informatics"/>
        </authorList>
    </citation>
    <scope>NUCLEOTIDE SEQUENCE [LARGE SCALE GENOMIC DNA]</scope>
</reference>
<dbReference type="Proteomes" id="UP000276776">
    <property type="component" value="Unassembled WGS sequence"/>
</dbReference>
<dbReference type="GO" id="GO:0008270">
    <property type="term" value="F:zinc ion binding"/>
    <property type="evidence" value="ECO:0007669"/>
    <property type="project" value="UniProtKB-KW"/>
</dbReference>
<dbReference type="Gene3D" id="3.30.160.60">
    <property type="entry name" value="Classic Zinc Finger"/>
    <property type="match status" value="1"/>
</dbReference>
<feature type="compositionally biased region" description="Polar residues" evidence="2">
    <location>
        <begin position="353"/>
        <end position="370"/>
    </location>
</feature>
<organism evidence="6">
    <name type="scientific">Thelazia callipaeda</name>
    <name type="common">Oriental eyeworm</name>
    <name type="synonym">Parasitic nematode</name>
    <dbReference type="NCBI Taxonomy" id="103827"/>
    <lineage>
        <taxon>Eukaryota</taxon>
        <taxon>Metazoa</taxon>
        <taxon>Ecdysozoa</taxon>
        <taxon>Nematoda</taxon>
        <taxon>Chromadorea</taxon>
        <taxon>Rhabditida</taxon>
        <taxon>Spirurina</taxon>
        <taxon>Spiruromorpha</taxon>
        <taxon>Thelazioidea</taxon>
        <taxon>Thelaziidae</taxon>
        <taxon>Thelazia</taxon>
    </lineage>
</organism>
<dbReference type="STRING" id="103827.A0A0N5CZ07"/>
<dbReference type="AlphaFoldDB" id="A0A0N5CZ07"/>
<gene>
    <name evidence="4" type="ORF">TCLT_LOCUS5694</name>
</gene>
<reference evidence="6" key="1">
    <citation type="submission" date="2017-02" db="UniProtKB">
        <authorList>
            <consortium name="WormBaseParasite"/>
        </authorList>
    </citation>
    <scope>IDENTIFICATION</scope>
</reference>
<dbReference type="EMBL" id="UYYF01004357">
    <property type="protein sequence ID" value="VDN02967.1"/>
    <property type="molecule type" value="Genomic_DNA"/>
</dbReference>
<dbReference type="PROSITE" id="PS50157">
    <property type="entry name" value="ZINC_FINGER_C2H2_2"/>
    <property type="match status" value="2"/>
</dbReference>
<evidence type="ECO:0000259" key="3">
    <source>
        <dbReference type="PROSITE" id="PS50157"/>
    </source>
</evidence>
<dbReference type="PROSITE" id="PS00028">
    <property type="entry name" value="ZINC_FINGER_C2H2_1"/>
    <property type="match status" value="1"/>
</dbReference>
<protein>
    <submittedName>
        <fullName evidence="6">C2H2-type domain-containing protein</fullName>
    </submittedName>
</protein>
<feature type="region of interest" description="Disordered" evidence="2">
    <location>
        <begin position="1"/>
        <end position="22"/>
    </location>
</feature>
<evidence type="ECO:0000313" key="4">
    <source>
        <dbReference type="EMBL" id="VDN02967.1"/>
    </source>
</evidence>
<dbReference type="SMART" id="SM00355">
    <property type="entry name" value="ZnF_C2H2"/>
    <property type="match status" value="2"/>
</dbReference>
<accession>A0A0N5CZ07</accession>
<dbReference type="Pfam" id="PF00096">
    <property type="entry name" value="zf-C2H2"/>
    <property type="match status" value="1"/>
</dbReference>
<keyword evidence="1" id="KW-0479">Metal-binding</keyword>
<dbReference type="WBParaSite" id="TCLT_0000570501-mRNA-1">
    <property type="protein sequence ID" value="TCLT_0000570501-mRNA-1"/>
    <property type="gene ID" value="TCLT_0000570501"/>
</dbReference>
<dbReference type="InterPro" id="IPR036236">
    <property type="entry name" value="Znf_C2H2_sf"/>
</dbReference>
<feature type="domain" description="C2H2-type" evidence="3">
    <location>
        <begin position="379"/>
        <end position="401"/>
    </location>
</feature>
<sequence>MDSIEQSESFGMMPFRDRTNGSELVQKNTVHINTADRRWKLGFYRDEPSAFKPYNHGTYQLSPPQSYSVTHQEESPPRLEVGFNHAESSAFKPYKGQTQQKTTLTHRAVQEESLHDYRIIPHSVEAPCPSNRSLWHPLDTSSISDHSFVIKQNFEQPAVRDPPTHLAPHLENNRADQNLQLQHEVNVGAPRPMNMWRPWSERQEEFVGANSSANENSQEQIGLIELQESSDVYLFTDRTNSWEVVESYTVHPDTVLMDSTNKPFKLHLPEEDLMDWESSGSNDLNSCEDPRDQTEPLNLMQLAGNKSHSSDATSSFDIQIFPAPDATSNPPNIQFATLSISDLISSNSNQSQHYESTTSPYQTSSVETSTRNRTVQHEFSCDLCTLSFKTPRALTSHKASHKRILHKCHICNREFAYPGYFRTHMDTHEKANTTPK</sequence>
<evidence type="ECO:0000256" key="2">
    <source>
        <dbReference type="SAM" id="MobiDB-lite"/>
    </source>
</evidence>
<name>A0A0N5CZ07_THECL</name>
<keyword evidence="1" id="KW-0863">Zinc-finger</keyword>
<dbReference type="Pfam" id="PF13912">
    <property type="entry name" value="zf-C2H2_6"/>
    <property type="match status" value="1"/>
</dbReference>
<evidence type="ECO:0000256" key="1">
    <source>
        <dbReference type="PROSITE-ProRule" id="PRU00042"/>
    </source>
</evidence>
<dbReference type="InterPro" id="IPR013087">
    <property type="entry name" value="Znf_C2H2_type"/>
</dbReference>